<protein>
    <recommendedName>
        <fullName evidence="3">GIY-YIG nuclease family protein</fullName>
    </recommendedName>
</protein>
<name>A0ABX2F4Y8_9PSEU</name>
<organism evidence="1 2">
    <name type="scientific">Kibdelosporangium persicum</name>
    <dbReference type="NCBI Taxonomy" id="2698649"/>
    <lineage>
        <taxon>Bacteria</taxon>
        <taxon>Bacillati</taxon>
        <taxon>Actinomycetota</taxon>
        <taxon>Actinomycetes</taxon>
        <taxon>Pseudonocardiales</taxon>
        <taxon>Pseudonocardiaceae</taxon>
        <taxon>Kibdelosporangium</taxon>
    </lineage>
</organism>
<dbReference type="EMBL" id="JAAATY010000008">
    <property type="protein sequence ID" value="NRN65908.1"/>
    <property type="molecule type" value="Genomic_DNA"/>
</dbReference>
<dbReference type="Gene3D" id="3.40.1440.10">
    <property type="entry name" value="GIY-YIG endonuclease"/>
    <property type="match status" value="1"/>
</dbReference>
<dbReference type="Proteomes" id="UP000763557">
    <property type="component" value="Unassembled WGS sequence"/>
</dbReference>
<evidence type="ECO:0000313" key="1">
    <source>
        <dbReference type="EMBL" id="NRN65908.1"/>
    </source>
</evidence>
<accession>A0ABX2F4Y8</accession>
<reference evidence="1 2" key="1">
    <citation type="submission" date="2020-01" db="EMBL/GenBank/DDBJ databases">
        <title>Kibdelosporangium persica a novel Actinomycetes from a hot desert in Iran.</title>
        <authorList>
            <person name="Safaei N."/>
            <person name="Zaburannyi N."/>
            <person name="Mueller R."/>
            <person name="Wink J."/>
        </authorList>
    </citation>
    <scope>NUCLEOTIDE SEQUENCE [LARGE SCALE GENOMIC DNA]</scope>
    <source>
        <strain evidence="1 2">4NS15</strain>
    </source>
</reference>
<sequence length="166" mass="18607">MDSASPVTVPDRYVGTVYLLHFDRPYRHARHYIGWAKNVTSRLALHEAGQGARLLQVVQAAGITWTLARTWRGSRSRERQIKRMGGAARRCPLCGVRPMPDRSATLDAGWARAYRLRELIDLWWETTDPVQRDRIDAEITALTESTPCTPLPGVTSPVDSLAAWAA</sequence>
<comment type="caution">
    <text evidence="1">The sequence shown here is derived from an EMBL/GenBank/DDBJ whole genome shotgun (WGS) entry which is preliminary data.</text>
</comment>
<keyword evidence="2" id="KW-1185">Reference proteome</keyword>
<gene>
    <name evidence="1" type="ORF">GC106_31240</name>
</gene>
<dbReference type="InterPro" id="IPR035901">
    <property type="entry name" value="GIY-YIG_endonuc_sf"/>
</dbReference>
<evidence type="ECO:0008006" key="3">
    <source>
        <dbReference type="Google" id="ProtNLM"/>
    </source>
</evidence>
<evidence type="ECO:0000313" key="2">
    <source>
        <dbReference type="Proteomes" id="UP000763557"/>
    </source>
</evidence>
<proteinExistence type="predicted"/>